<dbReference type="AlphaFoldDB" id="A0A445C8Y1"/>
<organism evidence="1 2">
    <name type="scientific">Arachis hypogaea</name>
    <name type="common">Peanut</name>
    <dbReference type="NCBI Taxonomy" id="3818"/>
    <lineage>
        <taxon>Eukaryota</taxon>
        <taxon>Viridiplantae</taxon>
        <taxon>Streptophyta</taxon>
        <taxon>Embryophyta</taxon>
        <taxon>Tracheophyta</taxon>
        <taxon>Spermatophyta</taxon>
        <taxon>Magnoliopsida</taxon>
        <taxon>eudicotyledons</taxon>
        <taxon>Gunneridae</taxon>
        <taxon>Pentapetalae</taxon>
        <taxon>rosids</taxon>
        <taxon>fabids</taxon>
        <taxon>Fabales</taxon>
        <taxon>Fabaceae</taxon>
        <taxon>Papilionoideae</taxon>
        <taxon>50 kb inversion clade</taxon>
        <taxon>dalbergioids sensu lato</taxon>
        <taxon>Dalbergieae</taxon>
        <taxon>Pterocarpus clade</taxon>
        <taxon>Arachis</taxon>
    </lineage>
</organism>
<protein>
    <submittedName>
        <fullName evidence="1">Uncharacterized protein</fullName>
    </submittedName>
</protein>
<comment type="caution">
    <text evidence="1">The sequence shown here is derived from an EMBL/GenBank/DDBJ whole genome shotgun (WGS) entry which is preliminary data.</text>
</comment>
<proteinExistence type="predicted"/>
<evidence type="ECO:0000313" key="2">
    <source>
        <dbReference type="Proteomes" id="UP000289738"/>
    </source>
</evidence>
<accession>A0A445C8Y1</accession>
<dbReference type="Proteomes" id="UP000289738">
    <property type="component" value="Chromosome A07"/>
</dbReference>
<keyword evidence="2" id="KW-1185">Reference proteome</keyword>
<gene>
    <name evidence="1" type="ORF">Ahy_A07g033331</name>
</gene>
<dbReference type="EMBL" id="SDMP01000007">
    <property type="protein sequence ID" value="RYR47404.1"/>
    <property type="molecule type" value="Genomic_DNA"/>
</dbReference>
<reference evidence="1 2" key="1">
    <citation type="submission" date="2019-01" db="EMBL/GenBank/DDBJ databases">
        <title>Sequencing of cultivated peanut Arachis hypogaea provides insights into genome evolution and oil improvement.</title>
        <authorList>
            <person name="Chen X."/>
        </authorList>
    </citation>
    <scope>NUCLEOTIDE SEQUENCE [LARGE SCALE GENOMIC DNA]</scope>
    <source>
        <strain evidence="2">cv. Fuhuasheng</strain>
        <tissue evidence="1">Leaves</tissue>
    </source>
</reference>
<evidence type="ECO:0000313" key="1">
    <source>
        <dbReference type="EMBL" id="RYR47404.1"/>
    </source>
</evidence>
<sequence length="159" mass="18620">MALQHVICEVSPLPIKIKARYHFTSMRERALQIVVYHNGEIIRNTYEGMSFACENTFLFVVSFTITFTKLQCGLFQSIESDLLKRESNILYRTPVVVFGGLIQFEVMLIVDKTNIQWMFHIHQQTQAQHLRIELYVEFEHIVVDKIQDNPDVQDDRAEA</sequence>
<name>A0A445C8Y1_ARAHY</name>